<dbReference type="Proteomes" id="UP000610931">
    <property type="component" value="Unassembled WGS sequence"/>
</dbReference>
<dbReference type="InterPro" id="IPR013785">
    <property type="entry name" value="Aldolase_TIM"/>
</dbReference>
<keyword evidence="11" id="KW-0456">Lyase</keyword>
<dbReference type="SFLD" id="SFLDG01383">
    <property type="entry name" value="cyclic_pyranopterin_phosphate"/>
    <property type="match status" value="1"/>
</dbReference>
<dbReference type="AlphaFoldDB" id="A0A8J7LMZ7"/>
<dbReference type="GO" id="GO:0006777">
    <property type="term" value="P:Mo-molybdopterin cofactor biosynthetic process"/>
    <property type="evidence" value="ECO:0007669"/>
    <property type="project" value="UniProtKB-KW"/>
</dbReference>
<organism evidence="14 15">
    <name type="scientific">Snuella sedimenti</name>
    <dbReference type="NCBI Taxonomy" id="2798802"/>
    <lineage>
        <taxon>Bacteria</taxon>
        <taxon>Pseudomonadati</taxon>
        <taxon>Bacteroidota</taxon>
        <taxon>Flavobacteriia</taxon>
        <taxon>Flavobacteriales</taxon>
        <taxon>Flavobacteriaceae</taxon>
        <taxon>Snuella</taxon>
    </lineage>
</organism>
<dbReference type="PROSITE" id="PS51918">
    <property type="entry name" value="RADICAL_SAM"/>
    <property type="match status" value="1"/>
</dbReference>
<accession>A0A8J7LMZ7</accession>
<evidence type="ECO:0000256" key="12">
    <source>
        <dbReference type="ARBA" id="ARBA00048697"/>
    </source>
</evidence>
<dbReference type="GO" id="GO:0051539">
    <property type="term" value="F:4 iron, 4 sulfur cluster binding"/>
    <property type="evidence" value="ECO:0007669"/>
    <property type="project" value="UniProtKB-KW"/>
</dbReference>
<dbReference type="InterPro" id="IPR000385">
    <property type="entry name" value="MoaA_NifB_PqqE_Fe-S-bd_CS"/>
</dbReference>
<dbReference type="PANTHER" id="PTHR22960:SF0">
    <property type="entry name" value="MOLYBDENUM COFACTOR BIOSYNTHESIS PROTEIN 1"/>
    <property type="match status" value="1"/>
</dbReference>
<comment type="catalytic activity">
    <reaction evidence="12">
        <text>GTP + AH2 + S-adenosyl-L-methionine = (8S)-3',8-cyclo-7,8-dihydroguanosine 5'-triphosphate + 5'-deoxyadenosine + L-methionine + A + H(+)</text>
        <dbReference type="Rhea" id="RHEA:49576"/>
        <dbReference type="ChEBI" id="CHEBI:13193"/>
        <dbReference type="ChEBI" id="CHEBI:15378"/>
        <dbReference type="ChEBI" id="CHEBI:17319"/>
        <dbReference type="ChEBI" id="CHEBI:17499"/>
        <dbReference type="ChEBI" id="CHEBI:37565"/>
        <dbReference type="ChEBI" id="CHEBI:57844"/>
        <dbReference type="ChEBI" id="CHEBI:59789"/>
        <dbReference type="ChEBI" id="CHEBI:131766"/>
        <dbReference type="EC" id="4.1.99.22"/>
    </reaction>
</comment>
<evidence type="ECO:0000256" key="5">
    <source>
        <dbReference type="ARBA" id="ARBA00022723"/>
    </source>
</evidence>
<dbReference type="PANTHER" id="PTHR22960">
    <property type="entry name" value="MOLYBDOPTERIN COFACTOR SYNTHESIS PROTEIN A"/>
    <property type="match status" value="1"/>
</dbReference>
<dbReference type="InterPro" id="IPR058240">
    <property type="entry name" value="rSAM_sf"/>
</dbReference>
<dbReference type="CDD" id="cd01335">
    <property type="entry name" value="Radical_SAM"/>
    <property type="match status" value="1"/>
</dbReference>
<dbReference type="GO" id="GO:0005525">
    <property type="term" value="F:GTP binding"/>
    <property type="evidence" value="ECO:0007669"/>
    <property type="project" value="UniProtKB-KW"/>
</dbReference>
<evidence type="ECO:0000313" key="14">
    <source>
        <dbReference type="EMBL" id="MBJ6367258.1"/>
    </source>
</evidence>
<dbReference type="RefSeq" id="WP_199113632.1">
    <property type="nucleotide sequence ID" value="NZ_JAELVQ010000003.1"/>
</dbReference>
<dbReference type="InterPro" id="IPR050105">
    <property type="entry name" value="MoCo_biosynth_MoaA/MoaC"/>
</dbReference>
<dbReference type="UniPathway" id="UPA00344"/>
<comment type="caution">
    <text evidence="14">The sequence shown here is derived from an EMBL/GenBank/DDBJ whole genome shotgun (WGS) entry which is preliminary data.</text>
</comment>
<dbReference type="SUPFAM" id="SSF102114">
    <property type="entry name" value="Radical SAM enzymes"/>
    <property type="match status" value="1"/>
</dbReference>
<keyword evidence="15" id="KW-1185">Reference proteome</keyword>
<dbReference type="InterPro" id="IPR007197">
    <property type="entry name" value="rSAM"/>
</dbReference>
<evidence type="ECO:0000313" key="15">
    <source>
        <dbReference type="Proteomes" id="UP000610931"/>
    </source>
</evidence>
<keyword evidence="6" id="KW-0547">Nucleotide-binding</keyword>
<keyword evidence="4" id="KW-0949">S-adenosyl-L-methionine</keyword>
<dbReference type="SFLD" id="SFLDS00029">
    <property type="entry name" value="Radical_SAM"/>
    <property type="match status" value="1"/>
</dbReference>
<protein>
    <recommendedName>
        <fullName evidence="2">GTP 3',8-cyclase</fullName>
        <ecNumber evidence="2">4.1.99.22</ecNumber>
    </recommendedName>
</protein>
<keyword evidence="9" id="KW-0342">GTP-binding</keyword>
<evidence type="ECO:0000259" key="13">
    <source>
        <dbReference type="PROSITE" id="PS51918"/>
    </source>
</evidence>
<evidence type="ECO:0000256" key="2">
    <source>
        <dbReference type="ARBA" id="ARBA00012167"/>
    </source>
</evidence>
<dbReference type="InterPro" id="IPR013483">
    <property type="entry name" value="MoaA"/>
</dbReference>
<evidence type="ECO:0000256" key="3">
    <source>
        <dbReference type="ARBA" id="ARBA00022485"/>
    </source>
</evidence>
<dbReference type="SMART" id="SM00729">
    <property type="entry name" value="Elp3"/>
    <property type="match status" value="1"/>
</dbReference>
<dbReference type="GO" id="GO:0061799">
    <property type="term" value="F:cyclic pyranopterin monophosphate synthase activity"/>
    <property type="evidence" value="ECO:0007669"/>
    <property type="project" value="TreeGrafter"/>
</dbReference>
<dbReference type="EC" id="4.1.99.22" evidence="2"/>
<dbReference type="GO" id="GO:0061798">
    <property type="term" value="F:GTP 3',8'-cyclase activity"/>
    <property type="evidence" value="ECO:0007669"/>
    <property type="project" value="UniProtKB-EC"/>
</dbReference>
<dbReference type="NCBIfam" id="TIGR02666">
    <property type="entry name" value="moaA"/>
    <property type="match status" value="1"/>
</dbReference>
<keyword evidence="7" id="KW-0408">Iron</keyword>
<dbReference type="PROSITE" id="PS01305">
    <property type="entry name" value="MOAA_NIFB_PQQE"/>
    <property type="match status" value="1"/>
</dbReference>
<keyword evidence="3" id="KW-0004">4Fe-4S</keyword>
<proteinExistence type="predicted"/>
<reference evidence="14" key="1">
    <citation type="submission" date="2020-12" db="EMBL/GenBank/DDBJ databases">
        <title>Snuella sp. nov., isolated from sediment in Incheon.</title>
        <authorList>
            <person name="Kim W."/>
        </authorList>
    </citation>
    <scope>NUCLEOTIDE SEQUENCE</scope>
    <source>
        <strain evidence="14">CAU 1569</strain>
    </source>
</reference>
<evidence type="ECO:0000256" key="8">
    <source>
        <dbReference type="ARBA" id="ARBA00023014"/>
    </source>
</evidence>
<dbReference type="SFLD" id="SFLDG01386">
    <property type="entry name" value="main_SPASM_domain-containing"/>
    <property type="match status" value="1"/>
</dbReference>
<evidence type="ECO:0000256" key="4">
    <source>
        <dbReference type="ARBA" id="ARBA00022691"/>
    </source>
</evidence>
<dbReference type="SFLD" id="SFLDG01067">
    <property type="entry name" value="SPASM/twitch_domain_containing"/>
    <property type="match status" value="1"/>
</dbReference>
<comment type="cofactor">
    <cofactor evidence="1">
        <name>[4Fe-4S] cluster</name>
        <dbReference type="ChEBI" id="CHEBI:49883"/>
    </cofactor>
</comment>
<name>A0A8J7LMZ7_9FLAO</name>
<keyword evidence="8" id="KW-0411">Iron-sulfur</keyword>
<keyword evidence="5" id="KW-0479">Metal-binding</keyword>
<feature type="domain" description="Radical SAM core" evidence="13">
    <location>
        <begin position="11"/>
        <end position="221"/>
    </location>
</feature>
<keyword evidence="10" id="KW-0501">Molybdenum cofactor biosynthesis</keyword>
<evidence type="ECO:0000256" key="11">
    <source>
        <dbReference type="ARBA" id="ARBA00023239"/>
    </source>
</evidence>
<dbReference type="Gene3D" id="3.20.20.70">
    <property type="entry name" value="Aldolase class I"/>
    <property type="match status" value="1"/>
</dbReference>
<evidence type="ECO:0000256" key="7">
    <source>
        <dbReference type="ARBA" id="ARBA00023004"/>
    </source>
</evidence>
<sequence>MKENKNILQDTFGRDHTYLRISLIERCNLRCSYCMPEEGVQLSPKSHLMTYEEIYNIAKTFVDHGVTKIRLTGGEPLIRKDIPIILEKLASLPVTLSITSNAVIIDKFIGVLKANNVNSINVSLDSLDREKFKHITRRDQFETVYNNIMLLVSEGFNVKLNAVLMKGFNDNEIIDFINLTKGLPISIRFIEFMPFDGNKWDMRKMVSYKEIMNYVNKAFPKNHIERLQDAPNDTSKNYKIKNYSGSFAIISSVTNPFCDSCNRLRLTANGQLKNCLFSSTESDLLTTLRQGKSIEPIIQKAVQAKFKMRGGMDTLEKLQDPKLHNNNRSMISIGG</sequence>
<dbReference type="EMBL" id="JAELVQ010000003">
    <property type="protein sequence ID" value="MBJ6367258.1"/>
    <property type="molecule type" value="Genomic_DNA"/>
</dbReference>
<evidence type="ECO:0000256" key="9">
    <source>
        <dbReference type="ARBA" id="ARBA00023134"/>
    </source>
</evidence>
<dbReference type="InterPro" id="IPR040064">
    <property type="entry name" value="MoaA-like"/>
</dbReference>
<dbReference type="Pfam" id="PF04055">
    <property type="entry name" value="Radical_SAM"/>
    <property type="match status" value="1"/>
</dbReference>
<evidence type="ECO:0000256" key="10">
    <source>
        <dbReference type="ARBA" id="ARBA00023150"/>
    </source>
</evidence>
<evidence type="ECO:0000256" key="1">
    <source>
        <dbReference type="ARBA" id="ARBA00001966"/>
    </source>
</evidence>
<dbReference type="CDD" id="cd21117">
    <property type="entry name" value="Twitch_MoaA"/>
    <property type="match status" value="1"/>
</dbReference>
<gene>
    <name evidence="14" type="primary">moaA</name>
    <name evidence="14" type="ORF">JF259_04045</name>
</gene>
<dbReference type="GO" id="GO:0046872">
    <property type="term" value="F:metal ion binding"/>
    <property type="evidence" value="ECO:0007669"/>
    <property type="project" value="UniProtKB-KW"/>
</dbReference>
<dbReference type="InterPro" id="IPR010505">
    <property type="entry name" value="MoaA_twitch"/>
</dbReference>
<dbReference type="InterPro" id="IPR006638">
    <property type="entry name" value="Elp3/MiaA/NifB-like_rSAM"/>
</dbReference>
<dbReference type="Pfam" id="PF06463">
    <property type="entry name" value="Mob_synth_C"/>
    <property type="match status" value="1"/>
</dbReference>
<evidence type="ECO:0000256" key="6">
    <source>
        <dbReference type="ARBA" id="ARBA00022741"/>
    </source>
</evidence>